<comment type="caution">
    <text evidence="2">The sequence shown here is derived from an EMBL/GenBank/DDBJ whole genome shotgun (WGS) entry which is preliminary data.</text>
</comment>
<gene>
    <name evidence="2" type="ORF">EYF80_046908</name>
</gene>
<dbReference type="OrthoDB" id="660555at2759"/>
<dbReference type="AlphaFoldDB" id="A0A4Z2FPS4"/>
<feature type="compositionally biased region" description="Polar residues" evidence="1">
    <location>
        <begin position="242"/>
        <end position="260"/>
    </location>
</feature>
<evidence type="ECO:0000313" key="2">
    <source>
        <dbReference type="EMBL" id="TNN42905.1"/>
    </source>
</evidence>
<organism evidence="2 3">
    <name type="scientific">Liparis tanakae</name>
    <name type="common">Tanaka's snailfish</name>
    <dbReference type="NCBI Taxonomy" id="230148"/>
    <lineage>
        <taxon>Eukaryota</taxon>
        <taxon>Metazoa</taxon>
        <taxon>Chordata</taxon>
        <taxon>Craniata</taxon>
        <taxon>Vertebrata</taxon>
        <taxon>Euteleostomi</taxon>
        <taxon>Actinopterygii</taxon>
        <taxon>Neopterygii</taxon>
        <taxon>Teleostei</taxon>
        <taxon>Neoteleostei</taxon>
        <taxon>Acanthomorphata</taxon>
        <taxon>Eupercaria</taxon>
        <taxon>Perciformes</taxon>
        <taxon>Cottioidei</taxon>
        <taxon>Cottales</taxon>
        <taxon>Liparidae</taxon>
        <taxon>Liparis</taxon>
    </lineage>
</organism>
<dbReference type="EMBL" id="SRLO01001004">
    <property type="protein sequence ID" value="TNN42905.1"/>
    <property type="molecule type" value="Genomic_DNA"/>
</dbReference>
<dbReference type="Proteomes" id="UP000314294">
    <property type="component" value="Unassembled WGS sequence"/>
</dbReference>
<evidence type="ECO:0000313" key="3">
    <source>
        <dbReference type="Proteomes" id="UP000314294"/>
    </source>
</evidence>
<feature type="region of interest" description="Disordered" evidence="1">
    <location>
        <begin position="475"/>
        <end position="497"/>
    </location>
</feature>
<evidence type="ECO:0000256" key="1">
    <source>
        <dbReference type="SAM" id="MobiDB-lite"/>
    </source>
</evidence>
<accession>A0A4Z2FPS4</accession>
<name>A0A4Z2FPS4_9TELE</name>
<keyword evidence="3" id="KW-1185">Reference proteome</keyword>
<feature type="region of interest" description="Disordered" evidence="1">
    <location>
        <begin position="238"/>
        <end position="260"/>
    </location>
</feature>
<feature type="region of interest" description="Disordered" evidence="1">
    <location>
        <begin position="367"/>
        <end position="402"/>
    </location>
</feature>
<protein>
    <submittedName>
        <fullName evidence="2">Uncharacterized protein</fullName>
    </submittedName>
</protein>
<sequence length="534" mass="58602">MHIKRRLDIKAPPPDSSSGSDREVETLNANAELGLGVSAISNVTQNEFISLPKFPKTDHNIQLEKYTVITDEVEDTTGSDISTTLEINPELQSRWATMNLGVSRFRKRLENENASTQSASEGWRKEASQNSSSLYVAHDVDIKRDQPQSQTELVQRKAGIELESQTHSGQPHLSLSNIPRIRRALDIRAHTEPSPGSSSEADTQGLGFSDMSLGLPLVKRRLDVKAPIPTTYSRSESEIYATGSSLNRSRPASNPSTTTADDSLITYKRVIMKTLSLPSNASSLSGEGQPTDYKQRFVEMESVAPKAPSFASKRVLGTIFNDGVKKRSEQPGRITGVGVPSEIRWTGVGRHLDDLSVPTLRRHLDVDVSSPPAESELPPPDNVSLSSSRAVDTLKAASETRTERKGLGALKAMSSERRKWDTIDEDVALYASPRDYGPRGDARLDYRKSEEEFKAATSRVTDFAYDVPRYRRHDIGGKEAPQEAQPPIPATSPPYEAAAFTWRSPQSANKPSGGAEESVLLAFSQFANENISEV</sequence>
<proteinExistence type="predicted"/>
<reference evidence="2 3" key="1">
    <citation type="submission" date="2019-03" db="EMBL/GenBank/DDBJ databases">
        <title>First draft genome of Liparis tanakae, snailfish: a comprehensive survey of snailfish specific genes.</title>
        <authorList>
            <person name="Kim W."/>
            <person name="Song I."/>
            <person name="Jeong J.-H."/>
            <person name="Kim D."/>
            <person name="Kim S."/>
            <person name="Ryu S."/>
            <person name="Song J.Y."/>
            <person name="Lee S.K."/>
        </authorList>
    </citation>
    <scope>NUCLEOTIDE SEQUENCE [LARGE SCALE GENOMIC DNA]</scope>
    <source>
        <tissue evidence="2">Muscle</tissue>
    </source>
</reference>
<feature type="region of interest" description="Disordered" evidence="1">
    <location>
        <begin position="1"/>
        <end position="23"/>
    </location>
</feature>